<organism evidence="1 2">
    <name type="scientific">Rhizophagus irregularis</name>
    <dbReference type="NCBI Taxonomy" id="588596"/>
    <lineage>
        <taxon>Eukaryota</taxon>
        <taxon>Fungi</taxon>
        <taxon>Fungi incertae sedis</taxon>
        <taxon>Mucoromycota</taxon>
        <taxon>Glomeromycotina</taxon>
        <taxon>Glomeromycetes</taxon>
        <taxon>Glomerales</taxon>
        <taxon>Glomeraceae</taxon>
        <taxon>Rhizophagus</taxon>
    </lineage>
</organism>
<reference evidence="1 2" key="2">
    <citation type="submission" date="2017-10" db="EMBL/GenBank/DDBJ databases">
        <title>Extensive intraspecific genome diversity in a model arbuscular mycorrhizal fungus.</title>
        <authorList>
            <person name="Chen E.C.H."/>
            <person name="Morin E."/>
            <person name="Baudet D."/>
            <person name="Noel J."/>
            <person name="Ndikumana S."/>
            <person name="Charron P."/>
            <person name="St-Onge C."/>
            <person name="Giorgi J."/>
            <person name="Grigoriev I.V."/>
            <person name="Roux C."/>
            <person name="Martin F.M."/>
            <person name="Corradi N."/>
        </authorList>
    </citation>
    <scope>NUCLEOTIDE SEQUENCE [LARGE SCALE GENOMIC DNA]</scope>
    <source>
        <strain evidence="1 2">C2</strain>
    </source>
</reference>
<dbReference type="EMBL" id="LLXL01002719">
    <property type="protein sequence ID" value="PKK60116.1"/>
    <property type="molecule type" value="Genomic_DNA"/>
</dbReference>
<dbReference type="VEuPathDB" id="FungiDB:RhiirFUN_008301"/>
<dbReference type="Proteomes" id="UP000233469">
    <property type="component" value="Unassembled WGS sequence"/>
</dbReference>
<evidence type="ECO:0000313" key="2">
    <source>
        <dbReference type="Proteomes" id="UP000233469"/>
    </source>
</evidence>
<accession>A0A2N1MEN7</accession>
<comment type="caution">
    <text evidence="1">The sequence shown here is derived from an EMBL/GenBank/DDBJ whole genome shotgun (WGS) entry which is preliminary data.</text>
</comment>
<gene>
    <name evidence="1" type="ORF">RhiirC2_719339</name>
</gene>
<dbReference type="VEuPathDB" id="FungiDB:FUN_012360"/>
<protein>
    <submittedName>
        <fullName evidence="1">Uncharacterized protein</fullName>
    </submittedName>
</protein>
<dbReference type="VEuPathDB" id="FungiDB:RhiirA1_520799"/>
<name>A0A2N1MEN7_9GLOM</name>
<sequence length="672" mass="77692">MYFGPGIEADIKSEFWHGDIWQESPLFGQSSIQINQDKGTRIGRIIAIVSTPNGTKLKIQLLYYGTELPGNFTSSLRIKRAQNGELWLSEISVLIDLQNVIGPVDVWLRDTPKLSDNYQFCIREILYSHEALGVVTADLPQGNDLASTKRHGGNKGCRSCLVPKEQLTDSSFDIKLNARYHHITDEKIEELNTLVQESASQKTISKYCTKHGLRKHPSILDQLTWNRHLQVPQDAYHAVAGKIQRLMECTFSILKPDGEVAFINYWKNLETPAGWYKLPNPIKHRNSFMFSDCLRLAMIMPFLLQRSLKALHIKDLELTSLQKRLVDSTKSRPKMPSPIQIVNAIISCWVTIAKLFSDNFENLPNLHINKHHVQNARNFGTLVNTAVAVKEMMHKIFKGSVPKMNQKNIELDLIRHHNTLQTIRYLTDGGVDNRFPCIKQGFQKLTIDPLLHSILSDWYMTQIIQKEDITDISNTNVVSCDSRVTNIKLYKKLSKIEIQQYNLPVRLDENSQFAHDILIAYDIYMQKKAALIYRRVEFYNQIKYTLLDDDGRFNSHLNLHVGDIVQIQEEENLSYAKIRALFTHKYNNGLVYAFIWINWLRKTSTTDPIIQCPIYEVQTAENTRWYRVYPISLIDNLPKVHFVHCCCSTCTANSHDLSNNHYFKNEFYYVEI</sequence>
<evidence type="ECO:0000313" key="1">
    <source>
        <dbReference type="EMBL" id="PKK60116.1"/>
    </source>
</evidence>
<proteinExistence type="predicted"/>
<dbReference type="AlphaFoldDB" id="A0A2N1MEN7"/>
<reference evidence="1 2" key="1">
    <citation type="submission" date="2016-04" db="EMBL/GenBank/DDBJ databases">
        <title>Genome analyses suggest a sexual origin of heterokaryosis in a supposedly ancient asexual fungus.</title>
        <authorList>
            <person name="Ropars J."/>
            <person name="Sedzielewska K."/>
            <person name="Noel J."/>
            <person name="Charron P."/>
            <person name="Farinelli L."/>
            <person name="Marton T."/>
            <person name="Kruger M."/>
            <person name="Pelin A."/>
            <person name="Brachmann A."/>
            <person name="Corradi N."/>
        </authorList>
    </citation>
    <scope>NUCLEOTIDE SEQUENCE [LARGE SCALE GENOMIC DNA]</scope>
    <source>
        <strain evidence="1 2">C2</strain>
    </source>
</reference>